<dbReference type="RefSeq" id="WP_088531239.1">
    <property type="nucleotide sequence ID" value="NZ_CP021646.1"/>
</dbReference>
<dbReference type="KEGG" id="ppis:B1L02_12215"/>
<accession>A0AAD0RH36</accession>
<organism evidence="1 2">
    <name type="scientific">Pseudoalteromonas piscicida</name>
    <dbReference type="NCBI Taxonomy" id="43662"/>
    <lineage>
        <taxon>Bacteria</taxon>
        <taxon>Pseudomonadati</taxon>
        <taxon>Pseudomonadota</taxon>
        <taxon>Gammaproteobacteria</taxon>
        <taxon>Alteromonadales</taxon>
        <taxon>Pseudoalteromonadaceae</taxon>
        <taxon>Pseudoalteromonas</taxon>
    </lineage>
</organism>
<sequence>MAITNDNCSCGAKVVVFTGDDVKHASFLCDGFQVICAEDMNTDKANYYSLFRCSECGEPTAEAVPTVVNFLHPTFIGKNHGDA</sequence>
<dbReference type="Proteomes" id="UP000258102">
    <property type="component" value="Chromosome 1"/>
</dbReference>
<protein>
    <submittedName>
        <fullName evidence="1">Uncharacterized protein</fullName>
    </submittedName>
</protein>
<name>A0AAD0RH36_PSEO7</name>
<proteinExistence type="predicted"/>
<dbReference type="AlphaFoldDB" id="A0AAD0RH36"/>
<gene>
    <name evidence="1" type="ORF">D0511_05515</name>
</gene>
<evidence type="ECO:0000313" key="1">
    <source>
        <dbReference type="EMBL" id="AXR01588.1"/>
    </source>
</evidence>
<reference evidence="1 2" key="1">
    <citation type="submission" date="2018-08" db="EMBL/GenBank/DDBJ databases">
        <title>Whole Genome Sequences of Two Pseudoalteromonas piscicida Strains, DE1-A and DE2-A, which Exhibit Strong Antibacterial Activity against Vibrio vulnificus.</title>
        <authorList>
            <person name="Richards G.P."/>
            <person name="Needleman D.S."/>
            <person name="Watson M.A."/>
            <person name="Polson S.W."/>
        </authorList>
    </citation>
    <scope>NUCLEOTIDE SEQUENCE [LARGE SCALE GENOMIC DNA]</scope>
    <source>
        <strain evidence="1 2">DE2-A</strain>
    </source>
</reference>
<evidence type="ECO:0000313" key="2">
    <source>
        <dbReference type="Proteomes" id="UP000258102"/>
    </source>
</evidence>
<dbReference type="EMBL" id="CP031761">
    <property type="protein sequence ID" value="AXR01588.1"/>
    <property type="molecule type" value="Genomic_DNA"/>
</dbReference>